<keyword evidence="4" id="KW-1185">Reference proteome</keyword>
<protein>
    <submittedName>
        <fullName evidence="5">Phosphoprotein</fullName>
    </submittedName>
</protein>
<dbReference type="Proteomes" id="UP000038040">
    <property type="component" value="Unplaced"/>
</dbReference>
<evidence type="ECO:0000313" key="5">
    <source>
        <dbReference type="WBParaSite" id="DME_0000069801-mRNA-1"/>
    </source>
</evidence>
<reference evidence="2 4" key="2">
    <citation type="submission" date="2018-11" db="EMBL/GenBank/DDBJ databases">
        <authorList>
            <consortium name="Pathogen Informatics"/>
        </authorList>
    </citation>
    <scope>NUCLEOTIDE SEQUENCE [LARGE SCALE GENOMIC DNA]</scope>
</reference>
<proteinExistence type="predicted"/>
<evidence type="ECO:0000313" key="4">
    <source>
        <dbReference type="Proteomes" id="UP000274756"/>
    </source>
</evidence>
<evidence type="ECO:0000313" key="3">
    <source>
        <dbReference type="Proteomes" id="UP000038040"/>
    </source>
</evidence>
<reference evidence="5" key="1">
    <citation type="submission" date="2017-02" db="UniProtKB">
        <authorList>
            <consortium name="WormBaseParasite"/>
        </authorList>
    </citation>
    <scope>IDENTIFICATION</scope>
</reference>
<accession>A0A0N4U224</accession>
<dbReference type="OrthoDB" id="10643822at2759"/>
<organism evidence="3 5">
    <name type="scientific">Dracunculus medinensis</name>
    <name type="common">Guinea worm</name>
    <dbReference type="NCBI Taxonomy" id="318479"/>
    <lineage>
        <taxon>Eukaryota</taxon>
        <taxon>Metazoa</taxon>
        <taxon>Ecdysozoa</taxon>
        <taxon>Nematoda</taxon>
        <taxon>Chromadorea</taxon>
        <taxon>Rhabditida</taxon>
        <taxon>Spirurina</taxon>
        <taxon>Dracunculoidea</taxon>
        <taxon>Dracunculidae</taxon>
        <taxon>Dracunculus</taxon>
    </lineage>
</organism>
<feature type="compositionally biased region" description="Polar residues" evidence="1">
    <location>
        <begin position="24"/>
        <end position="38"/>
    </location>
</feature>
<dbReference type="WBParaSite" id="DME_0000069801-mRNA-1">
    <property type="protein sequence ID" value="DME_0000069801-mRNA-1"/>
    <property type="gene ID" value="DME_0000069801"/>
</dbReference>
<dbReference type="AlphaFoldDB" id="A0A0N4U224"/>
<evidence type="ECO:0000313" key="2">
    <source>
        <dbReference type="EMBL" id="VDN55085.1"/>
    </source>
</evidence>
<evidence type="ECO:0000256" key="1">
    <source>
        <dbReference type="SAM" id="MobiDB-lite"/>
    </source>
</evidence>
<dbReference type="EMBL" id="UYYG01001151">
    <property type="protein sequence ID" value="VDN55085.1"/>
    <property type="molecule type" value="Genomic_DNA"/>
</dbReference>
<name>A0A0N4U224_DRAME</name>
<sequence>MPGLDTYRMYHGAENNEKNIDGNFLSSTERNENSNSMERQLTVSDINRLIDRKIEQIFHPDSSLVKNIAKKVDEILKSLLFKKDFDENKRVDFSLDSPQDEITSKRIGLDQLIEQKILSFMKLDSKRILDQTTATTTSSVMKSGNCKTIREVFRPEGRSLLVRAMKDAAEDWNIALSSSFTILADRIQALINESNDFRRHLYDAKYLLEGFMGKNSIRNEKVRPINIKDWGTISDLLRCANNKEYQFIELVED</sequence>
<dbReference type="Proteomes" id="UP000274756">
    <property type="component" value="Unassembled WGS sequence"/>
</dbReference>
<feature type="region of interest" description="Disordered" evidence="1">
    <location>
        <begin position="19"/>
        <end position="38"/>
    </location>
</feature>
<gene>
    <name evidence="2" type="ORF">DME_LOCUS5058</name>
</gene>